<gene>
    <name evidence="3" type="ORF">CCR75_001451</name>
</gene>
<evidence type="ECO:0000256" key="1">
    <source>
        <dbReference type="SAM" id="MobiDB-lite"/>
    </source>
</evidence>
<reference evidence="3 4" key="1">
    <citation type="journal article" date="2021" name="Genome Biol.">
        <title>AFLAP: assembly-free linkage analysis pipeline using k-mers from genome sequencing data.</title>
        <authorList>
            <person name="Fletcher K."/>
            <person name="Zhang L."/>
            <person name="Gil J."/>
            <person name="Han R."/>
            <person name="Cavanaugh K."/>
            <person name="Michelmore R."/>
        </authorList>
    </citation>
    <scope>NUCLEOTIDE SEQUENCE [LARGE SCALE GENOMIC DNA]</scope>
    <source>
        <strain evidence="3 4">SF5</strain>
    </source>
</reference>
<keyword evidence="2" id="KW-1133">Transmembrane helix</keyword>
<evidence type="ECO:0000256" key="2">
    <source>
        <dbReference type="SAM" id="Phobius"/>
    </source>
</evidence>
<keyword evidence="2" id="KW-0812">Transmembrane</keyword>
<protein>
    <submittedName>
        <fullName evidence="3">Uncharacterized protein</fullName>
    </submittedName>
</protein>
<keyword evidence="2" id="KW-0472">Membrane</keyword>
<feature type="transmembrane region" description="Helical" evidence="2">
    <location>
        <begin position="52"/>
        <end position="76"/>
    </location>
</feature>
<keyword evidence="4" id="KW-1185">Reference proteome</keyword>
<evidence type="ECO:0000313" key="3">
    <source>
        <dbReference type="EMBL" id="TDH74226.1"/>
    </source>
</evidence>
<proteinExistence type="predicted"/>
<name>A0A976ILY3_BRELC</name>
<dbReference type="OrthoDB" id="121593at2759"/>
<comment type="caution">
    <text evidence="3">The sequence shown here is derived from an EMBL/GenBank/DDBJ whole genome shotgun (WGS) entry which is preliminary data.</text>
</comment>
<dbReference type="RefSeq" id="XP_067823724.1">
    <property type="nucleotide sequence ID" value="XM_067959554.1"/>
</dbReference>
<organism evidence="3 4">
    <name type="scientific">Bremia lactucae</name>
    <name type="common">Lettuce downy mildew</name>
    <dbReference type="NCBI Taxonomy" id="4779"/>
    <lineage>
        <taxon>Eukaryota</taxon>
        <taxon>Sar</taxon>
        <taxon>Stramenopiles</taxon>
        <taxon>Oomycota</taxon>
        <taxon>Peronosporomycetes</taxon>
        <taxon>Peronosporales</taxon>
        <taxon>Peronosporaceae</taxon>
        <taxon>Bremia</taxon>
    </lineage>
</organism>
<dbReference type="KEGG" id="blac:94345225"/>
<dbReference type="AlphaFoldDB" id="A0A976ILY3"/>
<feature type="region of interest" description="Disordered" evidence="1">
    <location>
        <begin position="1"/>
        <end position="20"/>
    </location>
</feature>
<dbReference type="EMBL" id="SHOA02000011">
    <property type="protein sequence ID" value="TDH74226.1"/>
    <property type="molecule type" value="Genomic_DNA"/>
</dbReference>
<sequence>MIIRAVSESESETDDDRLSADNTALSHRRSVFDSSGSAKRVSSDRDSGAARCLWFAVCGVLVLLVLVDLAAVFDPIPDTFALLPLLIRTLRLGEAIIVPLTASMLNQFAGTALVSVWMYTRELSFGASNSTWLRSARYGLWIVGALLFLGHVVSCLYILFALVESNGNRTKFWLGRKHFKLGTGSYGQA</sequence>
<accession>A0A976ILY3</accession>
<evidence type="ECO:0000313" key="4">
    <source>
        <dbReference type="Proteomes" id="UP000294530"/>
    </source>
</evidence>
<feature type="transmembrane region" description="Helical" evidence="2">
    <location>
        <begin position="140"/>
        <end position="163"/>
    </location>
</feature>
<dbReference type="GeneID" id="94345225"/>
<feature type="transmembrane region" description="Helical" evidence="2">
    <location>
        <begin position="96"/>
        <end position="119"/>
    </location>
</feature>
<dbReference type="Proteomes" id="UP000294530">
    <property type="component" value="Unassembled WGS sequence"/>
</dbReference>